<keyword evidence="6" id="KW-1185">Reference proteome</keyword>
<sequence>MQMTTMMMMMRSSTTRTLSIVSNHYGWYHQRLMTFSYSGTYTSRSNTTILSSSSSRFIYNNQNISKQQQQQQPLCICNNNYNRLFCTSSSSSSEEKKNTSKIKAIRSTLKKFFLKVHPDLFYQYPDVKKTNDKSLRILQSFLEEIKNEKMTTRSYSLQFYYLDSESAGATEQSQIPHISVSFDIDSSNPRKLQTFLRNAEKQLQYLLRKIGIKDDFILNYLNDKESNETFEPSDSLIAFIRDNSHAARELAKIKVDLDRSLDIMFTYFFMEHKIRVLFSEPQDHGGTKGGGGGGASDKTEMKKQTLRQLEHILHTLSPRIADDHLVHKIFHQDRIAEMEKIFKKQSIRYGEDDDDDEEYQDEESRLKILEQYRQRKQQEKEELAHQQTMHKSGFGYHKNSWKGWDKIKAGFVTPETTEKSDDCHISLRLEGMTILFTYNGSSGVDLEGRLMLDIEKPGEWSQLLESVKPSLVVNNIKKCRKRKELEREVSELFGVGFVYTDYSQQNNPTYLEYLEKIKQTPKEQFIGRTTVYQDINIRIILKDEKNNQKQQSVDDDDNDDDDGQEDQIHGSFTSDEKHGVLNIPIDSRVEHICKFIDSEANFLIREYQRHQNNIRNLNQLELTVKRQFRLMKLSKHSDIAHIDMVSCCRRLLNNQESFLPFLFNVKVVIGKENAISQDGQITIKWDFEL</sequence>
<evidence type="ECO:0000259" key="3">
    <source>
        <dbReference type="Pfam" id="PF14687"/>
    </source>
</evidence>
<evidence type="ECO:0000313" key="6">
    <source>
        <dbReference type="Proteomes" id="UP000007797"/>
    </source>
</evidence>
<dbReference type="RefSeq" id="XP_004367091.1">
    <property type="nucleotide sequence ID" value="XM_004367034.1"/>
</dbReference>
<feature type="domain" description="DUF4461" evidence="4">
    <location>
        <begin position="429"/>
        <end position="688"/>
    </location>
</feature>
<dbReference type="InterPro" id="IPR027986">
    <property type="entry name" value="TCAIM"/>
</dbReference>
<dbReference type="KEGG" id="dfa:DFA_07225"/>
<dbReference type="Pfam" id="PF14688">
    <property type="entry name" value="DUF4461"/>
    <property type="match status" value="1"/>
</dbReference>
<accession>F4PVU4</accession>
<dbReference type="Proteomes" id="UP000007797">
    <property type="component" value="Unassembled WGS sequence"/>
</dbReference>
<dbReference type="GO" id="GO:0005739">
    <property type="term" value="C:mitochondrion"/>
    <property type="evidence" value="ECO:0007669"/>
    <property type="project" value="TreeGrafter"/>
</dbReference>
<evidence type="ECO:0000256" key="2">
    <source>
        <dbReference type="SAM" id="MobiDB-lite"/>
    </source>
</evidence>
<name>F4PVU4_CACFS</name>
<evidence type="ECO:0000313" key="5">
    <source>
        <dbReference type="EMBL" id="EGG20108.1"/>
    </source>
</evidence>
<dbReference type="PANTHER" id="PTHR31596:SF9">
    <property type="entry name" value="DUF4460 DOMAIN-CONTAINING PROTEIN"/>
    <property type="match status" value="1"/>
</dbReference>
<gene>
    <name evidence="5" type="ORF">DFA_07225</name>
</gene>
<dbReference type="EMBL" id="GL883013">
    <property type="protein sequence ID" value="EGG20108.1"/>
    <property type="molecule type" value="Genomic_DNA"/>
</dbReference>
<reference evidence="6" key="1">
    <citation type="journal article" date="2011" name="Genome Res.">
        <title>Phylogeny-wide analysis of social amoeba genomes highlights ancient origins for complex intercellular communication.</title>
        <authorList>
            <person name="Heidel A.J."/>
            <person name="Lawal H.M."/>
            <person name="Felder M."/>
            <person name="Schilde C."/>
            <person name="Helps N.R."/>
            <person name="Tunggal B."/>
            <person name="Rivero F."/>
            <person name="John U."/>
            <person name="Schleicher M."/>
            <person name="Eichinger L."/>
            <person name="Platzer M."/>
            <person name="Noegel A.A."/>
            <person name="Schaap P."/>
            <person name="Gloeckner G."/>
        </authorList>
    </citation>
    <scope>NUCLEOTIDE SEQUENCE [LARGE SCALE GENOMIC DNA]</scope>
    <source>
        <strain evidence="6">SH3</strain>
    </source>
</reference>
<organism evidence="5 6">
    <name type="scientific">Cavenderia fasciculata</name>
    <name type="common">Slime mold</name>
    <name type="synonym">Dictyostelium fasciculatum</name>
    <dbReference type="NCBI Taxonomy" id="261658"/>
    <lineage>
        <taxon>Eukaryota</taxon>
        <taxon>Amoebozoa</taxon>
        <taxon>Evosea</taxon>
        <taxon>Eumycetozoa</taxon>
        <taxon>Dictyostelia</taxon>
        <taxon>Acytosteliales</taxon>
        <taxon>Cavenderiaceae</taxon>
        <taxon>Cavenderia</taxon>
    </lineage>
</organism>
<dbReference type="InterPro" id="IPR027989">
    <property type="entry name" value="DUF4461"/>
</dbReference>
<dbReference type="AlphaFoldDB" id="F4PVU4"/>
<feature type="domain" description="DUF4460" evidence="3">
    <location>
        <begin position="97"/>
        <end position="200"/>
    </location>
</feature>
<feature type="region of interest" description="Disordered" evidence="2">
    <location>
        <begin position="546"/>
        <end position="571"/>
    </location>
</feature>
<dbReference type="OrthoDB" id="4238at2759"/>
<feature type="region of interest" description="Disordered" evidence="2">
    <location>
        <begin position="280"/>
        <end position="303"/>
    </location>
</feature>
<keyword evidence="1" id="KW-0175">Coiled coil</keyword>
<protein>
    <recommendedName>
        <fullName evidence="7">DUF4460 domain-containing protein</fullName>
    </recommendedName>
</protein>
<dbReference type="Pfam" id="PF14687">
    <property type="entry name" value="DUF4460"/>
    <property type="match status" value="1"/>
</dbReference>
<dbReference type="GeneID" id="14872442"/>
<feature type="coiled-coil region" evidence="1">
    <location>
        <begin position="359"/>
        <end position="389"/>
    </location>
</feature>
<proteinExistence type="predicted"/>
<evidence type="ECO:0000256" key="1">
    <source>
        <dbReference type="SAM" id="Coils"/>
    </source>
</evidence>
<feature type="compositionally biased region" description="Acidic residues" evidence="2">
    <location>
        <begin position="553"/>
        <end position="565"/>
    </location>
</feature>
<evidence type="ECO:0008006" key="7">
    <source>
        <dbReference type="Google" id="ProtNLM"/>
    </source>
</evidence>
<dbReference type="OMA" id="MEHKIRV"/>
<dbReference type="PANTHER" id="PTHR31596">
    <property type="entry name" value="T-CELL ACTIVATION INHIBITOR, MITOCHONDRIAL"/>
    <property type="match status" value="1"/>
</dbReference>
<evidence type="ECO:0000259" key="4">
    <source>
        <dbReference type="Pfam" id="PF14688"/>
    </source>
</evidence>
<dbReference type="InterPro" id="IPR028031">
    <property type="entry name" value="DUF4460"/>
</dbReference>